<dbReference type="PANTHER" id="PTHR19879">
    <property type="entry name" value="TRANSCRIPTION INITIATION FACTOR TFIID"/>
    <property type="match status" value="1"/>
</dbReference>
<keyword evidence="2" id="KW-0853">WD repeat</keyword>
<proteinExistence type="predicted"/>
<evidence type="ECO:0000313" key="4">
    <source>
        <dbReference type="EMBL" id="RDW68812.1"/>
    </source>
</evidence>
<dbReference type="PROSITE" id="PS50294">
    <property type="entry name" value="WD_REPEATS_REGION"/>
    <property type="match status" value="1"/>
</dbReference>
<evidence type="ECO:0000256" key="2">
    <source>
        <dbReference type="PROSITE-ProRule" id="PRU00221"/>
    </source>
</evidence>
<dbReference type="STRING" id="1810919.A0A3D8R428"/>
<dbReference type="Proteomes" id="UP000256690">
    <property type="component" value="Unassembled WGS sequence"/>
</dbReference>
<name>A0A3D8R428_9EURO</name>
<dbReference type="PROSITE" id="PS50082">
    <property type="entry name" value="WD_REPEATS_2"/>
    <property type="match status" value="1"/>
</dbReference>
<keyword evidence="5" id="KW-1185">Reference proteome</keyword>
<dbReference type="InterPro" id="IPR027417">
    <property type="entry name" value="P-loop_NTPase"/>
</dbReference>
<feature type="repeat" description="WD" evidence="2">
    <location>
        <begin position="1083"/>
        <end position="1124"/>
    </location>
</feature>
<reference evidence="4 5" key="1">
    <citation type="journal article" date="2018" name="IMA Fungus">
        <title>IMA Genome-F 9: Draft genome sequence of Annulohypoxylon stygium, Aspergillus mulundensis, Berkeleyomyces basicola (syn. Thielaviopsis basicola), Ceratocystis smalleyi, two Cercospora beticola strains, Coleophoma cylindrospora, Fusarium fracticaudum, Phialophora cf. hyalina, and Morchella septimelata.</title>
        <authorList>
            <person name="Wingfield B.D."/>
            <person name="Bills G.F."/>
            <person name="Dong Y."/>
            <person name="Huang W."/>
            <person name="Nel W.J."/>
            <person name="Swalarsk-Parry B.S."/>
            <person name="Vaghefi N."/>
            <person name="Wilken P.M."/>
            <person name="An Z."/>
            <person name="de Beer Z.W."/>
            <person name="De Vos L."/>
            <person name="Chen L."/>
            <person name="Duong T.A."/>
            <person name="Gao Y."/>
            <person name="Hammerbacher A."/>
            <person name="Kikkert J.R."/>
            <person name="Li Y."/>
            <person name="Li H."/>
            <person name="Li K."/>
            <person name="Li Q."/>
            <person name="Liu X."/>
            <person name="Ma X."/>
            <person name="Naidoo K."/>
            <person name="Pethybridge S.J."/>
            <person name="Sun J."/>
            <person name="Steenkamp E.T."/>
            <person name="van der Nest M.A."/>
            <person name="van Wyk S."/>
            <person name="Wingfield M.J."/>
            <person name="Xiong C."/>
            <person name="Yue Q."/>
            <person name="Zhang X."/>
        </authorList>
    </citation>
    <scope>NUCLEOTIDE SEQUENCE [LARGE SCALE GENOMIC DNA]</scope>
    <source>
        <strain evidence="4 5">DSM 5745</strain>
    </source>
</reference>
<keyword evidence="1" id="KW-0677">Repeat</keyword>
<dbReference type="SMART" id="SM00320">
    <property type="entry name" value="WD40"/>
    <property type="match status" value="8"/>
</dbReference>
<dbReference type="OrthoDB" id="674604at2759"/>
<evidence type="ECO:0000256" key="1">
    <source>
        <dbReference type="ARBA" id="ARBA00022737"/>
    </source>
</evidence>
<dbReference type="PANTHER" id="PTHR19879:SF9">
    <property type="entry name" value="TRANSCRIPTION INITIATION FACTOR TFIID SUBUNIT 5"/>
    <property type="match status" value="1"/>
</dbReference>
<dbReference type="EMBL" id="PVWQ01000011">
    <property type="protein sequence ID" value="RDW68812.1"/>
    <property type="molecule type" value="Genomic_DNA"/>
</dbReference>
<dbReference type="SUPFAM" id="SSF52540">
    <property type="entry name" value="P-loop containing nucleoside triphosphate hydrolases"/>
    <property type="match status" value="1"/>
</dbReference>
<sequence>MEPVGAAASIIAVIELSAKVTTILFQYSTAVKNAKPEIERLRGELHRLGTTLQGAQRLLNSPRGAHLKTSQAVSLSLDECRSELASLGDRLEEKLGSTSSRTMRKFGIRALKWPFESREVDRLIAGFERRRDTLLAALTIDQVEQVLDVSQTLVLSKLPVVEDAIFDSQTNEHDPRCHSETRIDLLQEIYNWVDDPSGKSIFWLQGMAGTGKSTVSRTVAQHFADRKALVGTFFFKRGEGERASAARFVTTITSQLIAISPALAVSVKAAIDADPAITRKPMGDQFDQLILKPLSLLKSRPGKSTTVLLVVDALDECGREEDIRRLVYHMSRGAGLDSVRWRAFLTGRPEQGVRIGFDAIRGEFEERALHLIPEDVIIHDLTAFFITELRKISDDYNCLCPGDSRLPPDWPGESVIRGLVQTAIPLFIFAATVCRFIGDRAWADPKAQLEKILQYRAAAQLRELDKLDATYLPILSQLNSTNKAAQQSLNVEFRLIVGSIVMLAEPLSANSLASILAVDPAVINRRLMSLHSVLGVPDSPTLPIKMLHLSFRDFLVDSDKRETNPLWIDEKAAHRNLANACFDLLFPGNNLKKNICGLTVPGMARTDIPDAVITTCLPPHARYACLYWVHHLERSDIQLNDQHRTLAFLTQHLLHWLEALSLLGCVSDSIAMIRSLQNLVAPRESAKIAAFLHDAKRFILSFRSIIALSPLQVYVSALAFAPRRSLVAQTFKPCMLNWITVAPGNEVLEWTALRQTLEATGVVVTALVLSPDDKMFASVSVDMIQLWDTTTGEEKLRSKVDGPIRDLAFSPDNIMIVATSAQGIVTCLDAATGKELQRWEHPSAVVAFSPDSQRVVCASRNRLCLRNPLTGQEELLKSGLGLTPVDVAFLPDGKKLLVAWVVEKEPSITGPTVSILDINSGQEERLELGQVKIDDSRKHPRPMLTLSTSGTAVAWVGPDEEIFLRHIVPDKKQQRLRDSRPSAYKLIFSPDGKLFASIDVNFVSIWDATTGQKVQDLDGLGFERVQCVALSSNSGTLALGYRNEIQIWDLEKQQAGQSHGIGSSMLVRADPQDIIADAATYQERAHTNFFTTVIFSPDGRYIASASLDHQHCLWDARTGTRIYTFSNPDKSLFTNLVFAANGKSFAASFDRTVLASNPGSAQEPRKFEHDGERWVSRIALSLCGGFLASVSRNIVHLWDMASSQKIHEFSHTHEVVRAVFPPIAAHTLVTLASNTIYMWEDVSCTEGRTKCTTKDMQGDVEEIAFSADGKAFAAISRYPDASERYIVSVWTIENNNLNDAQLYFQSEPGSFRDVALSSDGKTVACRDRKRKLHKIYSWDGLRSRMVTVKTPLLLHSSTISFSPDAQFLQTDYGRVSIDGSEPHKDLGYASLTEDWVMQGRNRVLWIPPDYREFKSVCHGNSFVLYYFNGRMIFIRVPDDPEGCLA</sequence>
<evidence type="ECO:0000313" key="5">
    <source>
        <dbReference type="Proteomes" id="UP000256690"/>
    </source>
</evidence>
<dbReference type="InterPro" id="IPR015943">
    <property type="entry name" value="WD40/YVTN_repeat-like_dom_sf"/>
</dbReference>
<dbReference type="Gene3D" id="2.130.10.10">
    <property type="entry name" value="YVTN repeat-like/Quinoprotein amine dehydrogenase"/>
    <property type="match status" value="3"/>
</dbReference>
<organism evidence="4 5">
    <name type="scientific">Aspergillus mulundensis</name>
    <dbReference type="NCBI Taxonomy" id="1810919"/>
    <lineage>
        <taxon>Eukaryota</taxon>
        <taxon>Fungi</taxon>
        <taxon>Dikarya</taxon>
        <taxon>Ascomycota</taxon>
        <taxon>Pezizomycotina</taxon>
        <taxon>Eurotiomycetes</taxon>
        <taxon>Eurotiomycetidae</taxon>
        <taxon>Eurotiales</taxon>
        <taxon>Aspergillaceae</taxon>
        <taxon>Aspergillus</taxon>
        <taxon>Aspergillus subgen. Nidulantes</taxon>
    </lineage>
</organism>
<feature type="domain" description="Nephrocystin 3-like N-terminal" evidence="3">
    <location>
        <begin position="188"/>
        <end position="348"/>
    </location>
</feature>
<evidence type="ECO:0000259" key="3">
    <source>
        <dbReference type="Pfam" id="PF24883"/>
    </source>
</evidence>
<dbReference type="InterPro" id="IPR001680">
    <property type="entry name" value="WD40_rpt"/>
</dbReference>
<dbReference type="InterPro" id="IPR056884">
    <property type="entry name" value="NPHP3-like_N"/>
</dbReference>
<dbReference type="SUPFAM" id="SSF101908">
    <property type="entry name" value="Putative isomerase YbhE"/>
    <property type="match status" value="1"/>
</dbReference>
<dbReference type="Pfam" id="PF00400">
    <property type="entry name" value="WD40"/>
    <property type="match status" value="1"/>
</dbReference>
<dbReference type="InterPro" id="IPR011047">
    <property type="entry name" value="Quinoprotein_ADH-like_sf"/>
</dbReference>
<dbReference type="SUPFAM" id="SSF50998">
    <property type="entry name" value="Quinoprotein alcohol dehydrogenase-like"/>
    <property type="match status" value="1"/>
</dbReference>
<accession>A0A3D8R428</accession>
<protein>
    <recommendedName>
        <fullName evidence="3">Nephrocystin 3-like N-terminal domain-containing protein</fullName>
    </recommendedName>
</protein>
<comment type="caution">
    <text evidence="4">The sequence shown here is derived from an EMBL/GenBank/DDBJ whole genome shotgun (WGS) entry which is preliminary data.</text>
</comment>
<dbReference type="RefSeq" id="XP_026600601.1">
    <property type="nucleotide sequence ID" value="XM_026750588.1"/>
</dbReference>
<dbReference type="Gene3D" id="3.40.50.300">
    <property type="entry name" value="P-loop containing nucleotide triphosphate hydrolases"/>
    <property type="match status" value="1"/>
</dbReference>
<dbReference type="Pfam" id="PF24883">
    <property type="entry name" value="NPHP3_N"/>
    <property type="match status" value="1"/>
</dbReference>
<gene>
    <name evidence="4" type="ORF">DSM5745_08572</name>
</gene>
<dbReference type="GeneID" id="38118942"/>